<comment type="catalytic activity">
    <reaction evidence="12">
        <text>Preferential cleavage: (Ac)2-L-Lys-D-Ala-|-D-Ala. Also transpeptidation of peptidyl-alanyl moieties that are N-acyl substituents of D-alanine.</text>
        <dbReference type="EC" id="3.4.16.4"/>
    </reaction>
</comment>
<dbReference type="PANTHER" id="PTHR21581">
    <property type="entry name" value="D-ALANYL-D-ALANINE CARBOXYPEPTIDASE"/>
    <property type="match status" value="1"/>
</dbReference>
<dbReference type="SUPFAM" id="SSF56601">
    <property type="entry name" value="beta-lactamase/transpeptidase-like"/>
    <property type="match status" value="1"/>
</dbReference>
<keyword evidence="5 15" id="KW-0121">Carboxypeptidase</keyword>
<evidence type="ECO:0000256" key="13">
    <source>
        <dbReference type="RuleBase" id="RU004016"/>
    </source>
</evidence>
<evidence type="ECO:0000256" key="2">
    <source>
        <dbReference type="ARBA" id="ARBA00004752"/>
    </source>
</evidence>
<evidence type="ECO:0000256" key="6">
    <source>
        <dbReference type="ARBA" id="ARBA00022670"/>
    </source>
</evidence>
<dbReference type="Gene3D" id="3.40.710.10">
    <property type="entry name" value="DD-peptidase/beta-lactamase superfamily"/>
    <property type="match status" value="1"/>
</dbReference>
<organism evidence="15 16">
    <name type="scientific">Kroppenstedtia guangzhouensis</name>
    <dbReference type="NCBI Taxonomy" id="1274356"/>
    <lineage>
        <taxon>Bacteria</taxon>
        <taxon>Bacillati</taxon>
        <taxon>Bacillota</taxon>
        <taxon>Bacilli</taxon>
        <taxon>Bacillales</taxon>
        <taxon>Thermoactinomycetaceae</taxon>
        <taxon>Kroppenstedtia</taxon>
    </lineage>
</organism>
<evidence type="ECO:0000256" key="12">
    <source>
        <dbReference type="ARBA" id="ARBA00034000"/>
    </source>
</evidence>
<dbReference type="SMART" id="SM00936">
    <property type="entry name" value="PBP5_C"/>
    <property type="match status" value="1"/>
</dbReference>
<dbReference type="GO" id="GO:0004180">
    <property type="term" value="F:carboxypeptidase activity"/>
    <property type="evidence" value="ECO:0007669"/>
    <property type="project" value="UniProtKB-KW"/>
</dbReference>
<keyword evidence="7" id="KW-0732">Signal</keyword>
<evidence type="ECO:0000256" key="7">
    <source>
        <dbReference type="ARBA" id="ARBA00022729"/>
    </source>
</evidence>
<sequence>MVGWKSRVPVIIILCVLLMSVLSLLPAGEVFADGPQKAPLDIQARSYVLMEMETGQVLAGKGEKRPYPPASLTKIMTEYLVLEEVKSGRIRWNDPVKISENAASIGEAQVNLVAGEKRTVEELFHAMAIHSANDAAVALAEYISGSERAFVGKMNKEAKRLGLKETHFINCTGLPRHSYPDPPQVKGEHRMSAKDIARLTRHLLRDHPQVIQTISLPEYIFRQGEKRELILPNSNRMLPGLSHFYDGVDGVKTGYTREAGYTFTGTAKRDDMRLITVVMGTDSKSRRFIETKKLLDFGFQNYRMKPLLKKGKSVPSHSKVALHGGVETEVPVVAAASRALPVRNGEKAPYTLRVDFKSGLEAPIRSGDVVGTARIQLKGKDVPGVPPVPLKAGKDVERAGWWTLFFRSVTEWFR</sequence>
<gene>
    <name evidence="15" type="primary">dacA</name>
    <name evidence="15" type="ORF">GCM10007416_19890</name>
</gene>
<proteinExistence type="inferred from homology"/>
<keyword evidence="10" id="KW-0573">Peptidoglycan synthesis</keyword>
<dbReference type="InterPro" id="IPR001967">
    <property type="entry name" value="Peptidase_S11_N"/>
</dbReference>
<evidence type="ECO:0000256" key="5">
    <source>
        <dbReference type="ARBA" id="ARBA00022645"/>
    </source>
</evidence>
<evidence type="ECO:0000313" key="16">
    <source>
        <dbReference type="Proteomes" id="UP000617979"/>
    </source>
</evidence>
<accession>A0ABQ1GME0</accession>
<keyword evidence="11" id="KW-0961">Cell wall biogenesis/degradation</keyword>
<dbReference type="Proteomes" id="UP000617979">
    <property type="component" value="Unassembled WGS sequence"/>
</dbReference>
<keyword evidence="6" id="KW-0645">Protease</keyword>
<evidence type="ECO:0000256" key="11">
    <source>
        <dbReference type="ARBA" id="ARBA00023316"/>
    </source>
</evidence>
<comment type="function">
    <text evidence="1">Removes C-terminal D-alanyl residues from sugar-peptide cell wall precursors.</text>
</comment>
<evidence type="ECO:0000256" key="10">
    <source>
        <dbReference type="ARBA" id="ARBA00022984"/>
    </source>
</evidence>
<dbReference type="InterPro" id="IPR037167">
    <property type="entry name" value="Peptidase_S11_C_sf"/>
</dbReference>
<name>A0ABQ1GME0_9BACL</name>
<comment type="pathway">
    <text evidence="2">Cell wall biogenesis; peptidoglycan biosynthesis.</text>
</comment>
<comment type="similarity">
    <text evidence="3 13">Belongs to the peptidase S11 family.</text>
</comment>
<evidence type="ECO:0000256" key="3">
    <source>
        <dbReference type="ARBA" id="ARBA00007164"/>
    </source>
</evidence>
<evidence type="ECO:0000256" key="9">
    <source>
        <dbReference type="ARBA" id="ARBA00022960"/>
    </source>
</evidence>
<feature type="domain" description="Peptidase S11 D-Ala-D-Ala carboxypeptidase A C-terminal" evidence="14">
    <location>
        <begin position="302"/>
        <end position="398"/>
    </location>
</feature>
<dbReference type="PRINTS" id="PR00725">
    <property type="entry name" value="DADACBPTASE1"/>
</dbReference>
<comment type="caution">
    <text evidence="15">The sequence shown here is derived from an EMBL/GenBank/DDBJ whole genome shotgun (WGS) entry which is preliminary data.</text>
</comment>
<evidence type="ECO:0000259" key="14">
    <source>
        <dbReference type="SMART" id="SM00936"/>
    </source>
</evidence>
<dbReference type="InterPro" id="IPR015956">
    <property type="entry name" value="Peniciliin-bd_prot_C_sf"/>
</dbReference>
<evidence type="ECO:0000256" key="4">
    <source>
        <dbReference type="ARBA" id="ARBA00012448"/>
    </source>
</evidence>
<evidence type="ECO:0000313" key="15">
    <source>
        <dbReference type="EMBL" id="GGA46749.1"/>
    </source>
</evidence>
<dbReference type="Gene3D" id="2.60.410.10">
    <property type="entry name" value="D-Ala-D-Ala carboxypeptidase, C-terminal domain"/>
    <property type="match status" value="1"/>
</dbReference>
<evidence type="ECO:0000256" key="1">
    <source>
        <dbReference type="ARBA" id="ARBA00003217"/>
    </source>
</evidence>
<reference evidence="16" key="1">
    <citation type="journal article" date="2019" name="Int. J. Syst. Evol. Microbiol.">
        <title>The Global Catalogue of Microorganisms (GCM) 10K type strain sequencing project: providing services to taxonomists for standard genome sequencing and annotation.</title>
        <authorList>
            <consortium name="The Broad Institute Genomics Platform"/>
            <consortium name="The Broad Institute Genome Sequencing Center for Infectious Disease"/>
            <person name="Wu L."/>
            <person name="Ma J."/>
        </authorList>
    </citation>
    <scope>NUCLEOTIDE SEQUENCE [LARGE SCALE GENOMIC DNA]</scope>
    <source>
        <strain evidence="16">CGMCC 1.12404</strain>
    </source>
</reference>
<dbReference type="PANTHER" id="PTHR21581:SF11">
    <property type="entry name" value="D-ALANYL-D-ALANINE CARBOXYPEPTIDASE DACA"/>
    <property type="match status" value="1"/>
</dbReference>
<dbReference type="SUPFAM" id="SSF69189">
    <property type="entry name" value="Penicillin-binding protein associated domain"/>
    <property type="match status" value="1"/>
</dbReference>
<keyword evidence="16" id="KW-1185">Reference proteome</keyword>
<dbReference type="RefSeq" id="WP_188432405.1">
    <property type="nucleotide sequence ID" value="NZ_BMEX01000005.1"/>
</dbReference>
<dbReference type="Pfam" id="PF00768">
    <property type="entry name" value="Peptidase_S11"/>
    <property type="match status" value="1"/>
</dbReference>
<dbReference type="EC" id="3.4.16.4" evidence="4"/>
<dbReference type="Pfam" id="PF07943">
    <property type="entry name" value="PBP5_C"/>
    <property type="match status" value="1"/>
</dbReference>
<protein>
    <recommendedName>
        <fullName evidence="4">serine-type D-Ala-D-Ala carboxypeptidase</fullName>
        <ecNumber evidence="4">3.4.16.4</ecNumber>
    </recommendedName>
</protein>
<dbReference type="InterPro" id="IPR012338">
    <property type="entry name" value="Beta-lactam/transpept-like"/>
</dbReference>
<dbReference type="InterPro" id="IPR012907">
    <property type="entry name" value="Peptidase_S11_C"/>
</dbReference>
<keyword evidence="8" id="KW-0378">Hydrolase</keyword>
<dbReference type="EMBL" id="BMEX01000005">
    <property type="protein sequence ID" value="GGA46749.1"/>
    <property type="molecule type" value="Genomic_DNA"/>
</dbReference>
<keyword evidence="9" id="KW-0133">Cell shape</keyword>
<dbReference type="InterPro" id="IPR018044">
    <property type="entry name" value="Peptidase_S11"/>
</dbReference>
<evidence type="ECO:0000256" key="8">
    <source>
        <dbReference type="ARBA" id="ARBA00022801"/>
    </source>
</evidence>